<protein>
    <submittedName>
        <fullName evidence="19">Protein white-like</fullName>
    </submittedName>
</protein>
<comment type="similarity">
    <text evidence="4">Belongs to the glycosyltransferase 29 family.</text>
</comment>
<evidence type="ECO:0000256" key="13">
    <source>
        <dbReference type="ARBA" id="ARBA00023034"/>
    </source>
</evidence>
<dbReference type="InterPro" id="IPR050352">
    <property type="entry name" value="ABCG_transporters"/>
</dbReference>
<dbReference type="InterPro" id="IPR001675">
    <property type="entry name" value="Glyco_trans_29"/>
</dbReference>
<dbReference type="SUPFAM" id="SSF52540">
    <property type="entry name" value="P-loop containing nucleoside triphosphate hydrolases"/>
    <property type="match status" value="1"/>
</dbReference>
<evidence type="ECO:0000256" key="8">
    <source>
        <dbReference type="ARBA" id="ARBA00022692"/>
    </source>
</evidence>
<evidence type="ECO:0000256" key="7">
    <source>
        <dbReference type="ARBA" id="ARBA00022679"/>
    </source>
</evidence>
<comment type="similarity">
    <text evidence="3">Belongs to the ABC transporter superfamily. ABCG family. Eye pigment precursor importer (TC 3.A.1.204) subfamily.</text>
</comment>
<keyword evidence="14 16" id="KW-0472">Membrane</keyword>
<dbReference type="InterPro" id="IPR038578">
    <property type="entry name" value="GT29-like_sf"/>
</dbReference>
<dbReference type="RefSeq" id="XP_006817890.1">
    <property type="nucleotide sequence ID" value="XM_006817827.1"/>
</dbReference>
<dbReference type="Gene3D" id="3.40.50.300">
    <property type="entry name" value="P-loop containing nucleotide triphosphate hydrolases"/>
    <property type="match status" value="1"/>
</dbReference>
<dbReference type="Pfam" id="PF00777">
    <property type="entry name" value="Glyco_transf_29"/>
    <property type="match status" value="2"/>
</dbReference>
<dbReference type="InterPro" id="IPR013525">
    <property type="entry name" value="ABC2_TM"/>
</dbReference>
<organism evidence="18 19">
    <name type="scientific">Saccoglossus kowalevskii</name>
    <name type="common">Acorn worm</name>
    <dbReference type="NCBI Taxonomy" id="10224"/>
    <lineage>
        <taxon>Eukaryota</taxon>
        <taxon>Metazoa</taxon>
        <taxon>Hemichordata</taxon>
        <taxon>Enteropneusta</taxon>
        <taxon>Harrimaniidae</taxon>
        <taxon>Saccoglossus</taxon>
    </lineage>
</organism>
<keyword evidence="11" id="KW-0735">Signal-anchor</keyword>
<dbReference type="GeneID" id="100371214"/>
<evidence type="ECO:0000256" key="10">
    <source>
        <dbReference type="ARBA" id="ARBA00022840"/>
    </source>
</evidence>
<dbReference type="InterPro" id="IPR043926">
    <property type="entry name" value="ABCG_dom"/>
</dbReference>
<evidence type="ECO:0000256" key="9">
    <source>
        <dbReference type="ARBA" id="ARBA00022741"/>
    </source>
</evidence>
<keyword evidence="8 16" id="KW-0812">Transmembrane</keyword>
<evidence type="ECO:0000256" key="14">
    <source>
        <dbReference type="ARBA" id="ARBA00023136"/>
    </source>
</evidence>
<dbReference type="PROSITE" id="PS00211">
    <property type="entry name" value="ABC_TRANSPORTER_1"/>
    <property type="match status" value="1"/>
</dbReference>
<gene>
    <name evidence="19" type="primary">LOC100371214</name>
</gene>
<dbReference type="InterPro" id="IPR003439">
    <property type="entry name" value="ABC_transporter-like_ATP-bd"/>
</dbReference>
<dbReference type="PANTHER" id="PTHR48041">
    <property type="entry name" value="ABC TRANSPORTER G FAMILY MEMBER 28"/>
    <property type="match status" value="1"/>
</dbReference>
<keyword evidence="13" id="KW-0333">Golgi apparatus</keyword>
<dbReference type="Proteomes" id="UP000694865">
    <property type="component" value="Unplaced"/>
</dbReference>
<dbReference type="CDD" id="cd23963">
    <property type="entry name" value="GT29_ST8SIA"/>
    <property type="match status" value="1"/>
</dbReference>
<feature type="transmembrane region" description="Helical" evidence="16">
    <location>
        <begin position="525"/>
        <end position="547"/>
    </location>
</feature>
<dbReference type="Pfam" id="PF00005">
    <property type="entry name" value="ABC_tran"/>
    <property type="match status" value="1"/>
</dbReference>
<dbReference type="Pfam" id="PF19055">
    <property type="entry name" value="ABC2_membrane_7"/>
    <property type="match status" value="1"/>
</dbReference>
<keyword evidence="6" id="KW-0328">Glycosyltransferase</keyword>
<keyword evidence="10" id="KW-0067">ATP-binding</keyword>
<feature type="transmembrane region" description="Helical" evidence="16">
    <location>
        <begin position="420"/>
        <end position="440"/>
    </location>
</feature>
<dbReference type="InterPro" id="IPR003593">
    <property type="entry name" value="AAA+_ATPase"/>
</dbReference>
<name>A0ABM0MCZ9_SACKO</name>
<dbReference type="SMART" id="SM00382">
    <property type="entry name" value="AAA"/>
    <property type="match status" value="1"/>
</dbReference>
<evidence type="ECO:0000313" key="18">
    <source>
        <dbReference type="Proteomes" id="UP000694865"/>
    </source>
</evidence>
<proteinExistence type="inferred from homology"/>
<dbReference type="PROSITE" id="PS50893">
    <property type="entry name" value="ABC_TRANSPORTER_2"/>
    <property type="match status" value="1"/>
</dbReference>
<feature type="transmembrane region" description="Helical" evidence="16">
    <location>
        <begin position="615"/>
        <end position="635"/>
    </location>
</feature>
<keyword evidence="5" id="KW-0813">Transport</keyword>
<feature type="domain" description="ABC transporter" evidence="17">
    <location>
        <begin position="53"/>
        <end position="292"/>
    </location>
</feature>
<evidence type="ECO:0000256" key="6">
    <source>
        <dbReference type="ARBA" id="ARBA00022676"/>
    </source>
</evidence>
<evidence type="ECO:0000256" key="3">
    <source>
        <dbReference type="ARBA" id="ARBA00005814"/>
    </source>
</evidence>
<dbReference type="PANTHER" id="PTHR48041:SF139">
    <property type="entry name" value="PROTEIN SCARLET"/>
    <property type="match status" value="1"/>
</dbReference>
<keyword evidence="18" id="KW-1185">Reference proteome</keyword>
<evidence type="ECO:0000313" key="19">
    <source>
        <dbReference type="RefSeq" id="XP_006817890.1"/>
    </source>
</evidence>
<keyword evidence="7" id="KW-0808">Transferase</keyword>
<evidence type="ECO:0000256" key="2">
    <source>
        <dbReference type="ARBA" id="ARBA00004323"/>
    </source>
</evidence>
<feature type="transmembrane region" description="Helical" evidence="16">
    <location>
        <begin position="554"/>
        <end position="574"/>
    </location>
</feature>
<evidence type="ECO:0000259" key="17">
    <source>
        <dbReference type="PROSITE" id="PS50893"/>
    </source>
</evidence>
<keyword evidence="15" id="KW-0325">Glycoprotein</keyword>
<comment type="subcellular location">
    <subcellularLocation>
        <location evidence="2">Golgi apparatus membrane</location>
        <topology evidence="2">Single-pass type II membrane protein</topology>
    </subcellularLocation>
    <subcellularLocation>
        <location evidence="1">Membrane</location>
        <topology evidence="1">Multi-pass membrane protein</topology>
    </subcellularLocation>
</comment>
<dbReference type="InterPro" id="IPR017871">
    <property type="entry name" value="ABC_transporter-like_CS"/>
</dbReference>
<keyword evidence="9" id="KW-0547">Nucleotide-binding</keyword>
<evidence type="ECO:0000256" key="15">
    <source>
        <dbReference type="ARBA" id="ARBA00023180"/>
    </source>
</evidence>
<dbReference type="Gene3D" id="3.90.1480.20">
    <property type="entry name" value="Glycosyl transferase family 29"/>
    <property type="match status" value="2"/>
</dbReference>
<reference evidence="19" key="1">
    <citation type="submission" date="2025-08" db="UniProtKB">
        <authorList>
            <consortium name="RefSeq"/>
        </authorList>
    </citation>
    <scope>IDENTIFICATION</scope>
    <source>
        <tissue evidence="19">Testes</tissue>
    </source>
</reference>
<evidence type="ECO:0000256" key="1">
    <source>
        <dbReference type="ARBA" id="ARBA00004141"/>
    </source>
</evidence>
<evidence type="ECO:0000256" key="4">
    <source>
        <dbReference type="ARBA" id="ARBA00006003"/>
    </source>
</evidence>
<accession>A0ABM0MCZ9</accession>
<dbReference type="InterPro" id="IPR027417">
    <property type="entry name" value="P-loop_NTPase"/>
</dbReference>
<keyword evidence="12 16" id="KW-1133">Transmembrane helix</keyword>
<feature type="transmembrane region" description="Helical" evidence="16">
    <location>
        <begin position="500"/>
        <end position="519"/>
    </location>
</feature>
<sequence>MASMTEIKHFWDLELTPVSEFHKWHKQNDQYMLTWLDVQATALPPSERWFDKLKRFRVKDIPEPKPMTVLHGVSGLAEPGKIIAIMGASGSGKTTLLNTLSGRPHLKGNLLVEGLVLANGSPVTEKFSKRNMAYVEQTDLFIPSITAREHLNFHAILRMDRDTSPKLRVEKINTALIQLGLGECSEEKISQLSGGEKKRLSFAAELLTDPSLMLCDEPTCGLDSFMAGEVMKALKGLAAQGKTIITTIHQPPSAVYDLCDSIFLLVEGRCAYFGPTVRATQYFADIGFLCPYTFSPPDFFILLLSVIPDQEESSKQRFKTICDAYEDSKQKTDFDTRVLQLRINELPCEDETDIKAVLTMYKATWWTQFKLLLYRSCVSVVRNQASLKTRLPSHIIAGLFFGLCYLVQKNKGTVQNISGYLALMLILLASETVFSVVQIIPMEVPVFFREHHNGMYNAATYFISRVLSEIPPILLIKTVYVAVSYYMVGLNPDFGRFMGCCAIVIITSGVGFAFGIFVSMTSENITIVLSISQSILLPMIIVGGIFIQPDSIPAYMFWLKYTSWFYYGFGLLNINEWTDRAEVDCSTDTVPNCVTSGKNVLHSVGYSQSEVTGDVIALSALFFGYLLLGYLVLLWKLSSKHPSFYGLSMLYAYHKHNVEKSNELQRDRDVGFQYGVRDVNVKESSDSKEKIKWSRQAVSTSPMNITNATVPEDTVSLKKLQEYYNNVSVPWTQNSTALDVMRMELDRGLTTWVHLIVTQDNISPGSDLRFTAWPGRAAITEKIHALLPKKSPYSQKRIPRCSVIGNSGILKDSGCGAEIDKAEYVFRYMALKSLEHQFQFHNDMIEYNGLLWVPAYANRPYLDDCYNARRTFKSENSEIVFGHPHHFTQVSKYWAAQGVHGILTTGFYLVSAALNLCEETHVFGFWPFLETPDGETIKFHYYDDVGFTSRTKRIHEIPLEFQLLYEHHRRGILRMHIGKCK</sequence>
<dbReference type="Pfam" id="PF01061">
    <property type="entry name" value="ABC2_membrane"/>
    <property type="match status" value="1"/>
</dbReference>
<evidence type="ECO:0000256" key="11">
    <source>
        <dbReference type="ARBA" id="ARBA00022968"/>
    </source>
</evidence>
<feature type="transmembrane region" description="Helical" evidence="16">
    <location>
        <begin position="391"/>
        <end position="408"/>
    </location>
</feature>
<evidence type="ECO:0000256" key="12">
    <source>
        <dbReference type="ARBA" id="ARBA00022989"/>
    </source>
</evidence>
<evidence type="ECO:0000256" key="5">
    <source>
        <dbReference type="ARBA" id="ARBA00022448"/>
    </source>
</evidence>
<evidence type="ECO:0000256" key="16">
    <source>
        <dbReference type="SAM" id="Phobius"/>
    </source>
</evidence>
<dbReference type="CDD" id="cd03213">
    <property type="entry name" value="ABCG_EPDR"/>
    <property type="match status" value="1"/>
</dbReference>